<evidence type="ECO:0000256" key="1">
    <source>
        <dbReference type="SAM" id="MobiDB-lite"/>
    </source>
</evidence>
<proteinExistence type="predicted"/>
<feature type="region of interest" description="Disordered" evidence="1">
    <location>
        <begin position="29"/>
        <end position="55"/>
    </location>
</feature>
<keyword evidence="5" id="KW-1185">Reference proteome</keyword>
<comment type="caution">
    <text evidence="4">The sequence shown here is derived from an EMBL/GenBank/DDBJ whole genome shotgun (WGS) entry which is preliminary data.</text>
</comment>
<dbReference type="RefSeq" id="WP_198685447.1">
    <property type="nucleotide sequence ID" value="NZ_JAEIJD010000003.1"/>
</dbReference>
<dbReference type="Pfam" id="PF13767">
    <property type="entry name" value="DUF4168"/>
    <property type="match status" value="1"/>
</dbReference>
<evidence type="ECO:0000313" key="5">
    <source>
        <dbReference type="Proteomes" id="UP000613255"/>
    </source>
</evidence>
<dbReference type="EMBL" id="JAEIJD010000003">
    <property type="protein sequence ID" value="MBI6629427.1"/>
    <property type="molecule type" value="Genomic_DNA"/>
</dbReference>
<feature type="signal peptide" evidence="2">
    <location>
        <begin position="1"/>
        <end position="25"/>
    </location>
</feature>
<dbReference type="Proteomes" id="UP000613255">
    <property type="component" value="Unassembled WGS sequence"/>
</dbReference>
<evidence type="ECO:0000313" key="4">
    <source>
        <dbReference type="EMBL" id="MBI6629427.1"/>
    </source>
</evidence>
<reference evidence="4" key="1">
    <citation type="submission" date="2020-12" db="EMBL/GenBank/DDBJ databases">
        <title>Pontibaca salina gen. nov., sp. nov., isolated from marine sediment.</title>
        <authorList>
            <person name="Bo J."/>
            <person name="Wang S."/>
            <person name="Song X."/>
            <person name="Du Z."/>
        </authorList>
    </citation>
    <scope>NUCLEOTIDE SEQUENCE</scope>
    <source>
        <strain evidence="4">S1109L</strain>
    </source>
</reference>
<protein>
    <submittedName>
        <fullName evidence="4">DUF4168 domain-containing protein</fullName>
    </submittedName>
</protein>
<organism evidence="4 5">
    <name type="scientific">Pontibaca salina</name>
    <dbReference type="NCBI Taxonomy" id="2795731"/>
    <lineage>
        <taxon>Bacteria</taxon>
        <taxon>Pseudomonadati</taxon>
        <taxon>Pseudomonadota</taxon>
        <taxon>Alphaproteobacteria</taxon>
        <taxon>Rhodobacterales</taxon>
        <taxon>Roseobacteraceae</taxon>
        <taxon>Pontibaca</taxon>
    </lineage>
</organism>
<dbReference type="AlphaFoldDB" id="A0A934LY67"/>
<evidence type="ECO:0000256" key="2">
    <source>
        <dbReference type="SAM" id="SignalP"/>
    </source>
</evidence>
<sequence length="146" mass="15634">MFNTRKITAVTLTAALMVAPVSFVAAQEATSPTQPETTQAPETSQAPAATPTPTFDDAQIDAFVNAALKVGEIQQKYGQELQGIADEAQQQALVQQADAEIRATIAETENITVEDYLAIDQAASNDEELTQKIAQRLQEIQTENAG</sequence>
<feature type="compositionally biased region" description="Low complexity" evidence="1">
    <location>
        <begin position="29"/>
        <end position="54"/>
    </location>
</feature>
<dbReference type="InterPro" id="IPR025433">
    <property type="entry name" value="DUF4168"/>
</dbReference>
<name>A0A934LY67_9RHOB</name>
<gene>
    <name evidence="4" type="ORF">JAO82_05975</name>
</gene>
<keyword evidence="2" id="KW-0732">Signal</keyword>
<evidence type="ECO:0000259" key="3">
    <source>
        <dbReference type="Pfam" id="PF13767"/>
    </source>
</evidence>
<accession>A0A934LY67</accession>
<feature type="domain" description="DUF4168" evidence="3">
    <location>
        <begin position="57"/>
        <end position="133"/>
    </location>
</feature>
<feature type="chain" id="PRO_5037703117" evidence="2">
    <location>
        <begin position="26"/>
        <end position="146"/>
    </location>
</feature>